<sequence length="70" mass="8403">MGFLNKVFIEITTIFILTYIDNYDFKVLMKKVNLLKYQMINISKILLKAIKSNHSILLKNFKIRNYILFD</sequence>
<dbReference type="HOGENOM" id="CLU_2951132_0_0_12"/>
<gene>
    <name evidence="1" type="ORF">BCO_0900071</name>
</gene>
<accession>W5SWG4</accession>
<reference evidence="1" key="1">
    <citation type="submission" date="2013-04" db="EMBL/GenBank/DDBJ databases">
        <title>Comparative Genomics of Relapsing Fever Spirochetes.</title>
        <authorList>
            <person name="Schwan T.G."/>
            <person name="Raffel S.J."/>
            <person name="Porcella S.F."/>
            <person name="Martens C.A."/>
            <person name="Bruno D.P."/>
            <person name="Ricklefs S.M."/>
            <person name="Barbian K.B."/>
        </authorList>
    </citation>
    <scope>NUCLEOTIDE SEQUENCE</scope>
    <source>
        <strain evidence="1">Co53</strain>
        <plasmid evidence="1">unnamed</plasmid>
    </source>
</reference>
<name>W5SWG4_9SPIR</name>
<organism evidence="1">
    <name type="scientific">Borrelia coriaceae ATCC 43381</name>
    <dbReference type="NCBI Taxonomy" id="1408429"/>
    <lineage>
        <taxon>Bacteria</taxon>
        <taxon>Pseudomonadati</taxon>
        <taxon>Spirochaetota</taxon>
        <taxon>Spirochaetia</taxon>
        <taxon>Spirochaetales</taxon>
        <taxon>Borreliaceae</taxon>
        <taxon>Borrelia</taxon>
    </lineage>
</organism>
<geneLocation type="plasmid" evidence="1">
    <name>unnamed</name>
</geneLocation>
<proteinExistence type="predicted"/>
<evidence type="ECO:0000313" key="1">
    <source>
        <dbReference type="EMBL" id="AHH11270.1"/>
    </source>
</evidence>
<dbReference type="EMBL" id="CP005748">
    <property type="protein sequence ID" value="AHH11270.1"/>
    <property type="molecule type" value="Genomic_DNA"/>
</dbReference>
<dbReference type="AlphaFoldDB" id="W5SWG4"/>
<keyword evidence="1" id="KW-0614">Plasmid</keyword>
<protein>
    <submittedName>
        <fullName evidence="1">Uncharacterized protein</fullName>
    </submittedName>
</protein>